<sequence>MRLRSTPGCMVVFVASLAAAHAQPAPFMEPIAGIVASTPAATATRNVLALNSAMFELYGSAGRVFQTNIRANHPIILGMFSTDGGRFILYRPGKAPLEAPPTPVVYQVMKSVGHSTMALAEAVAPYLDNPANQEWRAALLAYRSRVQSAIDTLDQVAMPDGQRATVKAILAADVGFMDQCVERRAITTPDLQAFATREAPDLKKVVAWAAETQVAHWMDVLAGWKTTLGPDWNKAYAMSNSIYVTRQNNVLFGILAQFFPPEAVNSRLMLLETMSFTTTPDEMLEALTRIVADRSVGALFFKNYYLMDYELMGGDARVAISAETARRGMTTFLPPVVPFGSNQWPALSMAGPGAATLAELP</sequence>
<accession>A0A6M8HR21</accession>
<feature type="chain" id="PRO_5026787172" evidence="1">
    <location>
        <begin position="25"/>
        <end position="361"/>
    </location>
</feature>
<dbReference type="RefSeq" id="WP_171835622.1">
    <property type="nucleotide sequence ID" value="NZ_CP053708.1"/>
</dbReference>
<evidence type="ECO:0000313" key="2">
    <source>
        <dbReference type="EMBL" id="QKE90671.1"/>
    </source>
</evidence>
<name>A0A6M8HR21_9PROT</name>
<dbReference type="Proteomes" id="UP000500767">
    <property type="component" value="Chromosome"/>
</dbReference>
<protein>
    <submittedName>
        <fullName evidence="2">Uncharacterized protein</fullName>
    </submittedName>
</protein>
<evidence type="ECO:0000313" key="3">
    <source>
        <dbReference type="Proteomes" id="UP000500767"/>
    </source>
</evidence>
<evidence type="ECO:0000256" key="1">
    <source>
        <dbReference type="SAM" id="SignalP"/>
    </source>
</evidence>
<proteinExistence type="predicted"/>
<dbReference type="KEGG" id="lck:HN018_12065"/>
<dbReference type="EMBL" id="CP053708">
    <property type="protein sequence ID" value="QKE90671.1"/>
    <property type="molecule type" value="Genomic_DNA"/>
</dbReference>
<dbReference type="AlphaFoldDB" id="A0A6M8HR21"/>
<feature type="signal peptide" evidence="1">
    <location>
        <begin position="1"/>
        <end position="24"/>
    </location>
</feature>
<keyword evidence="3" id="KW-1185">Reference proteome</keyword>
<reference evidence="2 3" key="1">
    <citation type="journal article" date="2014" name="World J. Microbiol. Biotechnol.">
        <title>Biodiversity and physiological characteristics of Antarctic and Arctic lichens-associated bacteria.</title>
        <authorList>
            <person name="Lee Y.M."/>
            <person name="Kim E.H."/>
            <person name="Lee H.K."/>
            <person name="Hong S.G."/>
        </authorList>
    </citation>
    <scope>NUCLEOTIDE SEQUENCE [LARGE SCALE GENOMIC DNA]</scope>
    <source>
        <strain evidence="2 3">PAMC 26569</strain>
    </source>
</reference>
<gene>
    <name evidence="2" type="ORF">HN018_12065</name>
</gene>
<organism evidence="2 3">
    <name type="scientific">Lichenicola cladoniae</name>
    <dbReference type="NCBI Taxonomy" id="1484109"/>
    <lineage>
        <taxon>Bacteria</taxon>
        <taxon>Pseudomonadati</taxon>
        <taxon>Pseudomonadota</taxon>
        <taxon>Alphaproteobacteria</taxon>
        <taxon>Acetobacterales</taxon>
        <taxon>Acetobacteraceae</taxon>
        <taxon>Lichenicola</taxon>
    </lineage>
</organism>
<keyword evidence="1" id="KW-0732">Signal</keyword>